<dbReference type="PANTHER" id="PTHR42659:SF9">
    <property type="entry name" value="XANTHINE DEHYDROGENASE FAD-BINDING SUBUNIT XDHB-RELATED"/>
    <property type="match status" value="1"/>
</dbReference>
<evidence type="ECO:0000313" key="4">
    <source>
        <dbReference type="EMBL" id="GLC28788.1"/>
    </source>
</evidence>
<dbReference type="Pfam" id="PF03450">
    <property type="entry name" value="CO_deh_flav_C"/>
    <property type="match status" value="1"/>
</dbReference>
<dbReference type="RefSeq" id="WP_264848055.1">
    <property type="nucleotide sequence ID" value="NZ_BRXR01000001.1"/>
</dbReference>
<evidence type="ECO:0000256" key="1">
    <source>
        <dbReference type="ARBA" id="ARBA00022630"/>
    </source>
</evidence>
<evidence type="ECO:0000313" key="5">
    <source>
        <dbReference type="Proteomes" id="UP001208567"/>
    </source>
</evidence>
<dbReference type="SUPFAM" id="SSF55447">
    <property type="entry name" value="CO dehydrogenase flavoprotein C-terminal domain-like"/>
    <property type="match status" value="1"/>
</dbReference>
<feature type="domain" description="FAD-binding PCMH-type" evidence="3">
    <location>
        <begin position="1"/>
        <end position="171"/>
    </location>
</feature>
<protein>
    <recommendedName>
        <fullName evidence="3">FAD-binding PCMH-type domain-containing protein</fullName>
    </recommendedName>
</protein>
<dbReference type="InterPro" id="IPR051312">
    <property type="entry name" value="Diverse_Substr_Oxidored"/>
</dbReference>
<dbReference type="Pfam" id="PF00941">
    <property type="entry name" value="FAD_binding_5"/>
    <property type="match status" value="1"/>
</dbReference>
<dbReference type="PROSITE" id="PS51387">
    <property type="entry name" value="FAD_PCMH"/>
    <property type="match status" value="1"/>
</dbReference>
<dbReference type="InterPro" id="IPR016169">
    <property type="entry name" value="FAD-bd_PCMH_sub2"/>
</dbReference>
<keyword evidence="2" id="KW-0560">Oxidoreductase</keyword>
<sequence length="278" mass="31186">MDTMFVKPKGLVEVFDYINKDQCTLIAGGTDLMVDKRKGKQYAEPFIDISNLEELLKIEELKNEITIGACCTHSEIEKNELIKKWLPMLSKACSLVGSTLIRNRGTIGGNIVNNAICADSIPPLLIYDAKVNIESINGVRCIALKDFFLAKGLDLNSNELLKSIKVTPIDGYRWKLIKVGRRKSLAISRLTLAIALKERNGIIEDIRICPGAMLPRHGRLWNTESYFRGERLDSKAIEAIAECSTAEAVSLSGRRWSTEYKESVLKGLIVKTLEEWRN</sequence>
<dbReference type="InterPro" id="IPR002346">
    <property type="entry name" value="Mopterin_DH_FAD-bd"/>
</dbReference>
<dbReference type="InterPro" id="IPR036683">
    <property type="entry name" value="CO_DH_flav_C_dom_sf"/>
</dbReference>
<name>A0ABQ5N0T5_9CLOT</name>
<dbReference type="Gene3D" id="3.30.465.10">
    <property type="match status" value="1"/>
</dbReference>
<keyword evidence="5" id="KW-1185">Reference proteome</keyword>
<dbReference type="SUPFAM" id="SSF56176">
    <property type="entry name" value="FAD-binding/transporter-associated domain-like"/>
    <property type="match status" value="1"/>
</dbReference>
<dbReference type="InterPro" id="IPR016166">
    <property type="entry name" value="FAD-bd_PCMH"/>
</dbReference>
<proteinExistence type="predicted"/>
<evidence type="ECO:0000256" key="2">
    <source>
        <dbReference type="ARBA" id="ARBA00023002"/>
    </source>
</evidence>
<comment type="caution">
    <text evidence="4">The sequence shown here is derived from an EMBL/GenBank/DDBJ whole genome shotgun (WGS) entry which is preliminary data.</text>
</comment>
<reference evidence="4 5" key="1">
    <citation type="journal article" date="2024" name="Int. J. Syst. Evol. Microbiol.">
        <title>Clostridium omnivorum sp. nov., isolated from anoxic soil under the treatment of reductive soil disinfestation.</title>
        <authorList>
            <person name="Ueki A."/>
            <person name="Tonouchi A."/>
            <person name="Kaku N."/>
            <person name="Honma S."/>
            <person name="Ueki K."/>
        </authorList>
    </citation>
    <scope>NUCLEOTIDE SEQUENCE [LARGE SCALE GENOMIC DNA]</scope>
    <source>
        <strain evidence="4 5">E14</strain>
    </source>
</reference>
<dbReference type="InterPro" id="IPR036318">
    <property type="entry name" value="FAD-bd_PCMH-like_sf"/>
</dbReference>
<gene>
    <name evidence="4" type="ORF">bsdE14_01980</name>
</gene>
<dbReference type="Gene3D" id="3.30.390.50">
    <property type="entry name" value="CO dehydrogenase flavoprotein, C-terminal domain"/>
    <property type="match status" value="1"/>
</dbReference>
<keyword evidence="1" id="KW-0285">Flavoprotein</keyword>
<dbReference type="PANTHER" id="PTHR42659">
    <property type="entry name" value="XANTHINE DEHYDROGENASE SUBUNIT C-RELATED"/>
    <property type="match status" value="1"/>
</dbReference>
<dbReference type="SMART" id="SM01092">
    <property type="entry name" value="CO_deh_flav_C"/>
    <property type="match status" value="1"/>
</dbReference>
<dbReference type="InterPro" id="IPR005107">
    <property type="entry name" value="CO_DH_flav_C"/>
</dbReference>
<accession>A0ABQ5N0T5</accession>
<dbReference type="EMBL" id="BRXR01000001">
    <property type="protein sequence ID" value="GLC28788.1"/>
    <property type="molecule type" value="Genomic_DNA"/>
</dbReference>
<organism evidence="4 5">
    <name type="scientific">Clostridium omnivorum</name>
    <dbReference type="NCBI Taxonomy" id="1604902"/>
    <lineage>
        <taxon>Bacteria</taxon>
        <taxon>Bacillati</taxon>
        <taxon>Bacillota</taxon>
        <taxon>Clostridia</taxon>
        <taxon>Eubacteriales</taxon>
        <taxon>Clostridiaceae</taxon>
        <taxon>Clostridium</taxon>
    </lineage>
</organism>
<evidence type="ECO:0000259" key="3">
    <source>
        <dbReference type="PROSITE" id="PS51387"/>
    </source>
</evidence>
<dbReference type="Proteomes" id="UP001208567">
    <property type="component" value="Unassembled WGS sequence"/>
</dbReference>